<dbReference type="InterPro" id="IPR006153">
    <property type="entry name" value="Cation/H_exchanger_TM"/>
</dbReference>
<feature type="domain" description="Cation/H+ exchanger transmembrane" evidence="8">
    <location>
        <begin position="3"/>
        <end position="84"/>
    </location>
</feature>
<keyword evidence="3" id="KW-0813">Transport</keyword>
<evidence type="ECO:0000256" key="6">
    <source>
        <dbReference type="ARBA" id="ARBA00023136"/>
    </source>
</evidence>
<keyword evidence="5 7" id="KW-1133">Transmembrane helix</keyword>
<comment type="caution">
    <text evidence="9">The sequence shown here is derived from an EMBL/GenBank/DDBJ whole genome shotgun (WGS) entry which is preliminary data.</text>
</comment>
<keyword evidence="6 7" id="KW-0472">Membrane</keyword>
<dbReference type="PANTHER" id="PTHR42751:SF3">
    <property type="entry name" value="SODIUM_GLUTAMATE SYMPORTER"/>
    <property type="match status" value="1"/>
</dbReference>
<evidence type="ECO:0000256" key="7">
    <source>
        <dbReference type="SAM" id="Phobius"/>
    </source>
</evidence>
<evidence type="ECO:0000313" key="10">
    <source>
        <dbReference type="Proteomes" id="UP000703674"/>
    </source>
</evidence>
<feature type="transmembrane region" description="Helical" evidence="7">
    <location>
        <begin position="34"/>
        <end position="56"/>
    </location>
</feature>
<feature type="transmembrane region" description="Helical" evidence="7">
    <location>
        <begin position="68"/>
        <end position="87"/>
    </location>
</feature>
<sequence length="97" mass="10703">NALIILLMVFVVFVVKGGLVSLTAFALNYPLRSVILTGMALFQVGEFAFILSRVGIENGLLSPQMNQFFLSVSVFTMLLTPFVFLLSGRVANYILRI</sequence>
<accession>A0ABX1D7Z4</accession>
<comment type="similarity">
    <text evidence="2">Belongs to the monovalent cation:proton antiporter 2 (CPA2) transporter (TC 2.A.37) family.</text>
</comment>
<organism evidence="9 10">
    <name type="scientific">Salinimicrobium oceani</name>
    <dbReference type="NCBI Taxonomy" id="2722702"/>
    <lineage>
        <taxon>Bacteria</taxon>
        <taxon>Pseudomonadati</taxon>
        <taxon>Bacteroidota</taxon>
        <taxon>Flavobacteriia</taxon>
        <taxon>Flavobacteriales</taxon>
        <taxon>Flavobacteriaceae</taxon>
        <taxon>Salinimicrobium</taxon>
    </lineage>
</organism>
<evidence type="ECO:0000256" key="2">
    <source>
        <dbReference type="ARBA" id="ARBA00005551"/>
    </source>
</evidence>
<dbReference type="EMBL" id="JAAVJR010001560">
    <property type="protein sequence ID" value="NJW55799.1"/>
    <property type="molecule type" value="Genomic_DNA"/>
</dbReference>
<evidence type="ECO:0000256" key="3">
    <source>
        <dbReference type="ARBA" id="ARBA00022448"/>
    </source>
</evidence>
<gene>
    <name evidence="9" type="ORF">HC175_23065</name>
</gene>
<proteinExistence type="inferred from homology"/>
<evidence type="ECO:0000259" key="8">
    <source>
        <dbReference type="Pfam" id="PF00999"/>
    </source>
</evidence>
<dbReference type="PANTHER" id="PTHR42751">
    <property type="entry name" value="SODIUM/HYDROGEN EXCHANGER FAMILY/TRKA DOMAIN PROTEIN"/>
    <property type="match status" value="1"/>
</dbReference>
<dbReference type="Gene3D" id="1.20.1530.20">
    <property type="match status" value="1"/>
</dbReference>
<keyword evidence="10" id="KW-1185">Reference proteome</keyword>
<feature type="transmembrane region" description="Helical" evidence="7">
    <location>
        <begin position="6"/>
        <end position="27"/>
    </location>
</feature>
<feature type="non-terminal residue" evidence="9">
    <location>
        <position position="97"/>
    </location>
</feature>
<keyword evidence="4 7" id="KW-0812">Transmembrane</keyword>
<protein>
    <submittedName>
        <fullName evidence="9">Potassium transporter KefB</fullName>
    </submittedName>
</protein>
<name>A0ABX1D7Z4_9FLAO</name>
<dbReference type="Pfam" id="PF00999">
    <property type="entry name" value="Na_H_Exchanger"/>
    <property type="match status" value="1"/>
</dbReference>
<evidence type="ECO:0000256" key="5">
    <source>
        <dbReference type="ARBA" id="ARBA00022989"/>
    </source>
</evidence>
<dbReference type="InterPro" id="IPR038770">
    <property type="entry name" value="Na+/solute_symporter_sf"/>
</dbReference>
<reference evidence="9 10" key="1">
    <citation type="submission" date="2020-03" db="EMBL/GenBank/DDBJ databases">
        <title>Salinimicrobium sp. nov, isolated from SCS.</title>
        <authorList>
            <person name="Cao W.R."/>
        </authorList>
    </citation>
    <scope>NUCLEOTIDE SEQUENCE [LARGE SCALE GENOMIC DNA]</scope>
    <source>
        <strain evidence="10">J15B91</strain>
    </source>
</reference>
<evidence type="ECO:0000256" key="1">
    <source>
        <dbReference type="ARBA" id="ARBA00004141"/>
    </source>
</evidence>
<evidence type="ECO:0000313" key="9">
    <source>
        <dbReference type="EMBL" id="NJW55799.1"/>
    </source>
</evidence>
<comment type="subcellular location">
    <subcellularLocation>
        <location evidence="1">Membrane</location>
        <topology evidence="1">Multi-pass membrane protein</topology>
    </subcellularLocation>
</comment>
<dbReference type="Proteomes" id="UP000703674">
    <property type="component" value="Unassembled WGS sequence"/>
</dbReference>
<feature type="non-terminal residue" evidence="9">
    <location>
        <position position="1"/>
    </location>
</feature>
<evidence type="ECO:0000256" key="4">
    <source>
        <dbReference type="ARBA" id="ARBA00022692"/>
    </source>
</evidence>